<evidence type="ECO:0000313" key="2">
    <source>
        <dbReference type="EMBL" id="QPP06439.1"/>
    </source>
</evidence>
<dbReference type="AlphaFoldDB" id="A0A7T1T4V5"/>
<feature type="region of interest" description="Disordered" evidence="1">
    <location>
        <begin position="32"/>
        <end position="59"/>
    </location>
</feature>
<gene>
    <name evidence="2" type="ORF">G4Z16_08550</name>
</gene>
<protein>
    <submittedName>
        <fullName evidence="2">Uncharacterized protein</fullName>
    </submittedName>
</protein>
<proteinExistence type="predicted"/>
<dbReference type="Proteomes" id="UP000595046">
    <property type="component" value="Chromosome"/>
</dbReference>
<dbReference type="KEGG" id="sbat:G4Z16_08550"/>
<reference evidence="3" key="1">
    <citation type="submission" date="2020-02" db="EMBL/GenBank/DDBJ databases">
        <title>Streptomyces sp. ASO4wet.</title>
        <authorList>
            <person name="Risdian C."/>
            <person name="Landwehr W."/>
            <person name="Schupp P."/>
            <person name="Wink J."/>
        </authorList>
    </citation>
    <scope>NUCLEOTIDE SEQUENCE [LARGE SCALE GENOMIC DNA]</scope>
    <source>
        <strain evidence="3">ASO4wet</strain>
    </source>
</reference>
<keyword evidence="3" id="KW-1185">Reference proteome</keyword>
<dbReference type="RefSeq" id="WP_197350233.1">
    <property type="nucleotide sequence ID" value="NZ_CP048882.1"/>
</dbReference>
<feature type="compositionally biased region" description="Basic and acidic residues" evidence="1">
    <location>
        <begin position="49"/>
        <end position="59"/>
    </location>
</feature>
<evidence type="ECO:0000313" key="3">
    <source>
        <dbReference type="Proteomes" id="UP000595046"/>
    </source>
</evidence>
<evidence type="ECO:0000256" key="1">
    <source>
        <dbReference type="SAM" id="MobiDB-lite"/>
    </source>
</evidence>
<organism evidence="2 3">
    <name type="scientific">Streptomyces bathyalis</name>
    <dbReference type="NCBI Taxonomy" id="2710756"/>
    <lineage>
        <taxon>Bacteria</taxon>
        <taxon>Bacillati</taxon>
        <taxon>Actinomycetota</taxon>
        <taxon>Actinomycetes</taxon>
        <taxon>Kitasatosporales</taxon>
        <taxon>Streptomycetaceae</taxon>
        <taxon>Streptomyces</taxon>
    </lineage>
</organism>
<dbReference type="EMBL" id="CP048882">
    <property type="protein sequence ID" value="QPP06439.1"/>
    <property type="molecule type" value="Genomic_DNA"/>
</dbReference>
<accession>A0A7T1T4V5</accession>
<name>A0A7T1T4V5_9ACTN</name>
<sequence length="59" mass="6469">MAEDLEPAAYFVVGPDPAIEPNRMVSLAEMAAHERRTGRNETQLTADSRPQEPAEHPPA</sequence>